<dbReference type="RefSeq" id="WP_207625651.1">
    <property type="nucleotide sequence ID" value="NZ_LWBP01000001.1"/>
</dbReference>
<keyword evidence="6" id="KW-1185">Reference proteome</keyword>
<keyword evidence="1 5" id="KW-0378">Hydrolase</keyword>
<sequence>MNFFKRLMYVSYLLTVPVVSCFSQQPDDNFVKRSFDAAEPLYRNLLHKTSGSFALYPHSLYAPDSIKYYGIDEWTGGFWPGILWYMFEYTKDTSWKRAATAWTGSLEANQFNTNHHDIGFMMYCSYGNAIRFQHNAAYRKILLQSAESLTKRYSPVVGCIQSWNKRKSKGDKNTWEYPVIMDNMMNLELLFYASRVSNDPKYRQIAISHAGKTMQHHLRKDLSSYHVVNYDPKTGAVLHKQTLQGFSDESTWARGQAWGIYGFTMTYRETGDKRFLKTATGMADLFLQHKNLPKDKIPYWDFNAGEPGFTPDWEFDPARFTETPRDASAAAIASSALIELSTFVSGKKSRRYYDAAVAILRSLGSDAYLNRGAANKYFLLKHSTGNLPSNREIDVPLIYADYYFLEALLRYERSKKKYDRTASLQSDIAKMR</sequence>
<dbReference type="Proteomes" id="UP000192276">
    <property type="component" value="Unassembled WGS sequence"/>
</dbReference>
<dbReference type="SUPFAM" id="SSF48208">
    <property type="entry name" value="Six-hairpin glycosidases"/>
    <property type="match status" value="1"/>
</dbReference>
<dbReference type="AlphaFoldDB" id="A0A1V9GCA7"/>
<feature type="active site" description="Proton donor" evidence="3">
    <location>
        <position position="182"/>
    </location>
</feature>
<feature type="binding site" evidence="4">
    <location>
        <position position="242"/>
    </location>
    <ligand>
        <name>substrate</name>
    </ligand>
</feature>
<dbReference type="InterPro" id="IPR052369">
    <property type="entry name" value="UG_Glycosaminoglycan_Hydrolase"/>
</dbReference>
<dbReference type="Pfam" id="PF07470">
    <property type="entry name" value="Glyco_hydro_88"/>
    <property type="match status" value="1"/>
</dbReference>
<name>A0A1V9GCA7_9BACT</name>
<comment type="similarity">
    <text evidence="2">Belongs to the glycosyl hydrolase 88 family.</text>
</comment>
<dbReference type="InterPro" id="IPR010905">
    <property type="entry name" value="Glyco_hydro_88"/>
</dbReference>
<dbReference type="InterPro" id="IPR008928">
    <property type="entry name" value="6-hairpin_glycosidase_sf"/>
</dbReference>
<dbReference type="STRING" id="550983.A4R26_00450"/>
<dbReference type="GO" id="GO:0000272">
    <property type="term" value="P:polysaccharide catabolic process"/>
    <property type="evidence" value="ECO:0007669"/>
    <property type="project" value="TreeGrafter"/>
</dbReference>
<feature type="binding site" evidence="4">
    <location>
        <position position="258"/>
    </location>
    <ligand>
        <name>substrate</name>
    </ligand>
</feature>
<evidence type="ECO:0000256" key="2">
    <source>
        <dbReference type="ARBA" id="ARBA00038358"/>
    </source>
</evidence>
<feature type="binding site" evidence="4">
    <location>
        <position position="254"/>
    </location>
    <ligand>
        <name>substrate</name>
    </ligand>
</feature>
<gene>
    <name evidence="5" type="ORF">A4R26_00450</name>
</gene>
<accession>A0A1V9GCA7</accession>
<feature type="binding site" evidence="4">
    <location>
        <position position="182"/>
    </location>
    <ligand>
        <name>substrate</name>
    </ligand>
</feature>
<evidence type="ECO:0000313" key="5">
    <source>
        <dbReference type="EMBL" id="OQP68315.1"/>
    </source>
</evidence>
<feature type="active site" description="Nucleophile" evidence="3">
    <location>
        <position position="117"/>
    </location>
</feature>
<dbReference type="PANTHER" id="PTHR36845:SF1">
    <property type="entry name" value="HYDROLASE, PUTATIVE (AFU_ORTHOLOGUE AFUA_7G05090)-RELATED"/>
    <property type="match status" value="1"/>
</dbReference>
<dbReference type="PANTHER" id="PTHR36845">
    <property type="entry name" value="HYDROLASE, PUTATIVE (AFU_ORTHOLOGUE AFUA_7G05090)-RELATED"/>
    <property type="match status" value="1"/>
</dbReference>
<evidence type="ECO:0000313" key="6">
    <source>
        <dbReference type="Proteomes" id="UP000192276"/>
    </source>
</evidence>
<comment type="caution">
    <text evidence="5">The sequence shown here is derived from an EMBL/GenBank/DDBJ whole genome shotgun (WGS) entry which is preliminary data.</text>
</comment>
<dbReference type="InterPro" id="IPR012341">
    <property type="entry name" value="6hp_glycosidase-like_sf"/>
</dbReference>
<protein>
    <submittedName>
        <fullName evidence="5">Glucuronyl hydrolase</fullName>
    </submittedName>
</protein>
<organism evidence="5 6">
    <name type="scientific">Niastella populi</name>
    <dbReference type="NCBI Taxonomy" id="550983"/>
    <lineage>
        <taxon>Bacteria</taxon>
        <taxon>Pseudomonadati</taxon>
        <taxon>Bacteroidota</taxon>
        <taxon>Chitinophagia</taxon>
        <taxon>Chitinophagales</taxon>
        <taxon>Chitinophagaceae</taxon>
        <taxon>Niastella</taxon>
    </lineage>
</organism>
<evidence type="ECO:0000256" key="4">
    <source>
        <dbReference type="PIRSR" id="PIRSR610905-2"/>
    </source>
</evidence>
<dbReference type="GO" id="GO:0052757">
    <property type="term" value="F:chondroitin hydrolase activity"/>
    <property type="evidence" value="ECO:0007669"/>
    <property type="project" value="TreeGrafter"/>
</dbReference>
<evidence type="ECO:0000256" key="1">
    <source>
        <dbReference type="ARBA" id="ARBA00022801"/>
    </source>
</evidence>
<dbReference type="Gene3D" id="1.50.10.10">
    <property type="match status" value="1"/>
</dbReference>
<dbReference type="EMBL" id="LWBP01000001">
    <property type="protein sequence ID" value="OQP68315.1"/>
    <property type="molecule type" value="Genomic_DNA"/>
</dbReference>
<proteinExistence type="inferred from homology"/>
<feature type="binding site" evidence="4">
    <location>
        <position position="389"/>
    </location>
    <ligand>
        <name>substrate</name>
    </ligand>
</feature>
<feature type="binding site" evidence="4">
    <location>
        <position position="117"/>
    </location>
    <ligand>
        <name>substrate</name>
    </ligand>
</feature>
<reference evidence="6" key="1">
    <citation type="submission" date="2016-04" db="EMBL/GenBank/DDBJ databases">
        <authorList>
            <person name="Chen L."/>
            <person name="Zhuang W."/>
            <person name="Wang G."/>
        </authorList>
    </citation>
    <scope>NUCLEOTIDE SEQUENCE [LARGE SCALE GENOMIC DNA]</scope>
    <source>
        <strain evidence="6">208</strain>
    </source>
</reference>
<evidence type="ECO:0000256" key="3">
    <source>
        <dbReference type="PIRSR" id="PIRSR610905-1"/>
    </source>
</evidence>